<dbReference type="InterPro" id="IPR007560">
    <property type="entry name" value="Restrct_endonuc_IV_Mrr"/>
</dbReference>
<sequence>MAFFIFVGAAVIMLGFLLTFIVGQRRDSYAKALSLATLGNFLDARALVREKLEEDHQNPYGHFVMSKIYAMENDPLNEAKHLEIIKKNNRYTKEIDSVTVSNRIADIYYNKDFFEEAFFHYLDTLQSDRSNPVACLRLGFMALGQKEFKIAEHFFSRIPEEKINQSSYFIAKGVISGVTGGGKEREYFEKAYKLEKSPVSGFLYALSLSRENKHKDAVKTAVAISEQIEDEFVRFTLFQFLMTEAILMQNFPEALKYGRLCMEMARLNAWPSEIIETSIHFAMITIYMGRLDDASEYLIEAEAERLDDPDVVALANLKFRLERGTGTVESLTHEYDLSRELNLLSVNLFPNSRYFELSGMRSSKPFNIKGMVDDAGKKLTSKLDMLGLDKFEKFIGLPGTNFKNQATRMVMSLGYRVTKEMSNPESDGVNLLASSKEDVNKRALFRVRKWKDAKVSDVFLREMTNQMEELGAGKGYVIGNFDVTEAGKKIIAASNGALEMYSGDLFEDLLNKTM</sequence>
<dbReference type="EMBL" id="RQFP01000014">
    <property type="protein sequence ID" value="TGK91498.1"/>
    <property type="molecule type" value="Genomic_DNA"/>
</dbReference>
<proteinExistence type="predicted"/>
<evidence type="ECO:0000259" key="1">
    <source>
        <dbReference type="Pfam" id="PF04471"/>
    </source>
</evidence>
<dbReference type="GO" id="GO:0004519">
    <property type="term" value="F:endonuclease activity"/>
    <property type="evidence" value="ECO:0007669"/>
    <property type="project" value="UniProtKB-KW"/>
</dbReference>
<comment type="caution">
    <text evidence="2">The sequence shown here is derived from an EMBL/GenBank/DDBJ whole genome shotgun (WGS) entry which is preliminary data.</text>
</comment>
<dbReference type="InterPro" id="IPR011990">
    <property type="entry name" value="TPR-like_helical_dom_sf"/>
</dbReference>
<protein>
    <submittedName>
        <fullName evidence="2">Restriction endonuclease</fullName>
    </submittedName>
</protein>
<accession>A0A2M9Y2R5</accession>
<dbReference type="GO" id="GO:0009307">
    <property type="term" value="P:DNA restriction-modification system"/>
    <property type="evidence" value="ECO:0007669"/>
    <property type="project" value="InterPro"/>
</dbReference>
<dbReference type="Pfam" id="PF04471">
    <property type="entry name" value="Mrr_cat"/>
    <property type="match status" value="1"/>
</dbReference>
<dbReference type="RefSeq" id="WP_100790241.1">
    <property type="nucleotide sequence ID" value="NZ_NPDQ01000003.1"/>
</dbReference>
<gene>
    <name evidence="2" type="ORF">EHQ30_14875</name>
</gene>
<evidence type="ECO:0000313" key="3">
    <source>
        <dbReference type="Proteomes" id="UP000297891"/>
    </source>
</evidence>
<dbReference type="AlphaFoldDB" id="A0A2M9Y2R5"/>
<feature type="domain" description="Restriction endonuclease type IV Mrr" evidence="1">
    <location>
        <begin position="399"/>
        <end position="509"/>
    </location>
</feature>
<dbReference type="SUPFAM" id="SSF48452">
    <property type="entry name" value="TPR-like"/>
    <property type="match status" value="1"/>
</dbReference>
<dbReference type="Proteomes" id="UP000297891">
    <property type="component" value="Unassembled WGS sequence"/>
</dbReference>
<dbReference type="Gene3D" id="1.25.40.10">
    <property type="entry name" value="Tetratricopeptide repeat domain"/>
    <property type="match status" value="1"/>
</dbReference>
<organism evidence="2 3">
    <name type="scientific">Leptospira brenneri</name>
    <dbReference type="NCBI Taxonomy" id="2023182"/>
    <lineage>
        <taxon>Bacteria</taxon>
        <taxon>Pseudomonadati</taxon>
        <taxon>Spirochaetota</taxon>
        <taxon>Spirochaetia</taxon>
        <taxon>Leptospirales</taxon>
        <taxon>Leptospiraceae</taxon>
        <taxon>Leptospira</taxon>
    </lineage>
</organism>
<keyword evidence="2" id="KW-0540">Nuclease</keyword>
<keyword evidence="3" id="KW-1185">Reference proteome</keyword>
<dbReference type="GO" id="GO:0003677">
    <property type="term" value="F:DNA binding"/>
    <property type="evidence" value="ECO:0007669"/>
    <property type="project" value="InterPro"/>
</dbReference>
<name>A0A2M9Y2R5_9LEPT</name>
<keyword evidence="2" id="KW-0378">Hydrolase</keyword>
<keyword evidence="2" id="KW-0255">Endonuclease</keyword>
<reference evidence="2" key="1">
    <citation type="journal article" date="2019" name="PLoS Negl. Trop. Dis.">
        <title>Revisiting the worldwide diversity of Leptospira species in the environment.</title>
        <authorList>
            <person name="Vincent A.T."/>
            <person name="Schiettekatte O."/>
            <person name="Bourhy P."/>
            <person name="Veyrier F.J."/>
            <person name="Picardeau M."/>
        </authorList>
    </citation>
    <scope>NUCLEOTIDE SEQUENCE [LARGE SCALE GENOMIC DNA]</scope>
    <source>
        <strain evidence="2">201800277</strain>
    </source>
</reference>
<dbReference type="OrthoDB" id="334957at2"/>
<evidence type="ECO:0000313" key="2">
    <source>
        <dbReference type="EMBL" id="TGK91498.1"/>
    </source>
</evidence>